<feature type="region of interest" description="Disordered" evidence="1">
    <location>
        <begin position="1"/>
        <end position="20"/>
    </location>
</feature>
<keyword evidence="3" id="KW-0548">Nucleotidyltransferase</keyword>
<dbReference type="Proteomes" id="UP001151760">
    <property type="component" value="Unassembled WGS sequence"/>
</dbReference>
<dbReference type="InterPro" id="IPR005162">
    <property type="entry name" value="Retrotrans_gag_dom"/>
</dbReference>
<gene>
    <name evidence="3" type="ORF">Tco_0922732</name>
</gene>
<organism evidence="3 4">
    <name type="scientific">Tanacetum coccineum</name>
    <dbReference type="NCBI Taxonomy" id="301880"/>
    <lineage>
        <taxon>Eukaryota</taxon>
        <taxon>Viridiplantae</taxon>
        <taxon>Streptophyta</taxon>
        <taxon>Embryophyta</taxon>
        <taxon>Tracheophyta</taxon>
        <taxon>Spermatophyta</taxon>
        <taxon>Magnoliopsida</taxon>
        <taxon>eudicotyledons</taxon>
        <taxon>Gunneridae</taxon>
        <taxon>Pentapetalae</taxon>
        <taxon>asterids</taxon>
        <taxon>campanulids</taxon>
        <taxon>Asterales</taxon>
        <taxon>Asteraceae</taxon>
        <taxon>Asteroideae</taxon>
        <taxon>Anthemideae</taxon>
        <taxon>Anthemidinae</taxon>
        <taxon>Tanacetum</taxon>
    </lineage>
</organism>
<reference evidence="3" key="2">
    <citation type="submission" date="2022-01" db="EMBL/GenBank/DDBJ databases">
        <authorList>
            <person name="Yamashiro T."/>
            <person name="Shiraishi A."/>
            <person name="Satake H."/>
            <person name="Nakayama K."/>
        </authorList>
    </citation>
    <scope>NUCLEOTIDE SEQUENCE</scope>
</reference>
<evidence type="ECO:0000256" key="1">
    <source>
        <dbReference type="SAM" id="MobiDB-lite"/>
    </source>
</evidence>
<keyword evidence="3" id="KW-0808">Transferase</keyword>
<evidence type="ECO:0000313" key="4">
    <source>
        <dbReference type="Proteomes" id="UP001151760"/>
    </source>
</evidence>
<protein>
    <submittedName>
        <fullName evidence="3">Reverse transcriptase domain-containing protein</fullName>
    </submittedName>
</protein>
<feature type="compositionally biased region" description="Low complexity" evidence="1">
    <location>
        <begin position="1"/>
        <end position="19"/>
    </location>
</feature>
<accession>A0ABQ5D1C8</accession>
<keyword evidence="4" id="KW-1185">Reference proteome</keyword>
<dbReference type="GO" id="GO:0003964">
    <property type="term" value="F:RNA-directed DNA polymerase activity"/>
    <property type="evidence" value="ECO:0007669"/>
    <property type="project" value="UniProtKB-KW"/>
</dbReference>
<dbReference type="Pfam" id="PF03732">
    <property type="entry name" value="Retrotrans_gag"/>
    <property type="match status" value="1"/>
</dbReference>
<evidence type="ECO:0000259" key="2">
    <source>
        <dbReference type="Pfam" id="PF03732"/>
    </source>
</evidence>
<name>A0ABQ5D1C8_9ASTR</name>
<dbReference type="EMBL" id="BQNB010014783">
    <property type="protein sequence ID" value="GJT32313.1"/>
    <property type="molecule type" value="Genomic_DNA"/>
</dbReference>
<sequence length="209" mass="23479">MVGRSTRSNTANNTNPPNKTADEVARQLNTALPNLLTQLVQALGGNRANQREVTQSCSIKTFRASGAKEFFGTEGLVGLLTWPRLNMVNTLLQTRGRAAAIAQPWEDFKKLLMEEYCLDDEIQKLKIEFWNHKMVGSNIDGYTVRFHELARLVPHMVTPENQRVNRYIWGLALEIKAHVTSSKPTTIQSDVSMANRLTTDAIKDGILKK</sequence>
<keyword evidence="3" id="KW-0695">RNA-directed DNA polymerase</keyword>
<comment type="caution">
    <text evidence="3">The sequence shown here is derived from an EMBL/GenBank/DDBJ whole genome shotgun (WGS) entry which is preliminary data.</text>
</comment>
<evidence type="ECO:0000313" key="3">
    <source>
        <dbReference type="EMBL" id="GJT32313.1"/>
    </source>
</evidence>
<proteinExistence type="predicted"/>
<reference evidence="3" key="1">
    <citation type="journal article" date="2022" name="Int. J. Mol. Sci.">
        <title>Draft Genome of Tanacetum Coccineum: Genomic Comparison of Closely Related Tanacetum-Family Plants.</title>
        <authorList>
            <person name="Yamashiro T."/>
            <person name="Shiraishi A."/>
            <person name="Nakayama K."/>
            <person name="Satake H."/>
        </authorList>
    </citation>
    <scope>NUCLEOTIDE SEQUENCE</scope>
</reference>
<feature type="domain" description="Retrotransposon gag" evidence="2">
    <location>
        <begin position="91"/>
        <end position="171"/>
    </location>
</feature>